<protein>
    <recommendedName>
        <fullName evidence="4">tripeptidyl-peptidase II</fullName>
        <ecNumber evidence="4">3.4.14.10</ecNumber>
    </recommendedName>
</protein>
<feature type="active site" description="Charge relay system" evidence="11">
    <location>
        <position position="508"/>
    </location>
</feature>
<evidence type="ECO:0000259" key="13">
    <source>
        <dbReference type="PROSITE" id="PS51695"/>
    </source>
</evidence>
<dbReference type="OrthoDB" id="409122at2759"/>
<dbReference type="EC" id="3.4.14.10" evidence="4"/>
<dbReference type="AlphaFoldDB" id="A0A6A6R236"/>
<comment type="catalytic activity">
    <reaction evidence="1">
        <text>Release of an N-terminal tripeptide from a polypeptide.</text>
        <dbReference type="EC" id="3.4.14.10"/>
    </reaction>
</comment>
<evidence type="ECO:0000256" key="10">
    <source>
        <dbReference type="ARBA" id="ARBA00023145"/>
    </source>
</evidence>
<dbReference type="CDD" id="cd04056">
    <property type="entry name" value="Peptidases_S53"/>
    <property type="match status" value="1"/>
</dbReference>
<dbReference type="GO" id="GO:0006508">
    <property type="term" value="P:proteolysis"/>
    <property type="evidence" value="ECO:0007669"/>
    <property type="project" value="UniProtKB-KW"/>
</dbReference>
<feature type="binding site" evidence="11">
    <location>
        <position position="551"/>
    </location>
    <ligand>
        <name>Ca(2+)</name>
        <dbReference type="ChEBI" id="CHEBI:29108"/>
    </ligand>
</feature>
<feature type="binding site" evidence="11">
    <location>
        <position position="569"/>
    </location>
    <ligand>
        <name>Ca(2+)</name>
        <dbReference type="ChEBI" id="CHEBI:29108"/>
    </ligand>
</feature>
<dbReference type="InterPro" id="IPR030400">
    <property type="entry name" value="Sedolisin_dom"/>
</dbReference>
<feature type="signal peptide" evidence="12">
    <location>
        <begin position="1"/>
        <end position="17"/>
    </location>
</feature>
<feature type="binding site" evidence="11">
    <location>
        <position position="550"/>
    </location>
    <ligand>
        <name>Ca(2+)</name>
        <dbReference type="ChEBI" id="CHEBI:29108"/>
    </ligand>
</feature>
<keyword evidence="7 11" id="KW-0378">Hydrolase</keyword>
<dbReference type="GO" id="GO:0008240">
    <property type="term" value="F:tripeptidyl-peptidase activity"/>
    <property type="evidence" value="ECO:0007669"/>
    <property type="project" value="UniProtKB-EC"/>
</dbReference>
<dbReference type="PROSITE" id="PS51695">
    <property type="entry name" value="SEDOLISIN"/>
    <property type="match status" value="1"/>
</dbReference>
<dbReference type="GO" id="GO:0046872">
    <property type="term" value="F:metal ion binding"/>
    <property type="evidence" value="ECO:0007669"/>
    <property type="project" value="UniProtKB-UniRule"/>
</dbReference>
<evidence type="ECO:0000256" key="1">
    <source>
        <dbReference type="ARBA" id="ARBA00001910"/>
    </source>
</evidence>
<evidence type="ECO:0000313" key="15">
    <source>
        <dbReference type="Proteomes" id="UP000799750"/>
    </source>
</evidence>
<dbReference type="SUPFAM" id="SSF54897">
    <property type="entry name" value="Protease propeptides/inhibitors"/>
    <property type="match status" value="1"/>
</dbReference>
<gene>
    <name evidence="14" type="ORF">BU16DRAFT_548297</name>
</gene>
<evidence type="ECO:0000256" key="4">
    <source>
        <dbReference type="ARBA" id="ARBA00012462"/>
    </source>
</evidence>
<feature type="binding site" evidence="11">
    <location>
        <position position="571"/>
    </location>
    <ligand>
        <name>Ca(2+)</name>
        <dbReference type="ChEBI" id="CHEBI:29108"/>
    </ligand>
</feature>
<dbReference type="Proteomes" id="UP000799750">
    <property type="component" value="Unassembled WGS sequence"/>
</dbReference>
<feature type="domain" description="Peptidase S53" evidence="13">
    <location>
        <begin position="204"/>
        <end position="591"/>
    </location>
</feature>
<dbReference type="CDD" id="cd11377">
    <property type="entry name" value="Pro-peptidase_S53"/>
    <property type="match status" value="1"/>
</dbReference>
<comment type="cofactor">
    <cofactor evidence="11">
        <name>Ca(2+)</name>
        <dbReference type="ChEBI" id="CHEBI:29108"/>
    </cofactor>
    <text evidence="11">Binds 1 Ca(2+) ion per subunit.</text>
</comment>
<dbReference type="SMART" id="SM00944">
    <property type="entry name" value="Pro-kuma_activ"/>
    <property type="match status" value="1"/>
</dbReference>
<reference evidence="14" key="1">
    <citation type="journal article" date="2020" name="Stud. Mycol.">
        <title>101 Dothideomycetes genomes: a test case for predicting lifestyles and emergence of pathogens.</title>
        <authorList>
            <person name="Haridas S."/>
            <person name="Albert R."/>
            <person name="Binder M."/>
            <person name="Bloem J."/>
            <person name="Labutti K."/>
            <person name="Salamov A."/>
            <person name="Andreopoulos B."/>
            <person name="Baker S."/>
            <person name="Barry K."/>
            <person name="Bills G."/>
            <person name="Bluhm B."/>
            <person name="Cannon C."/>
            <person name="Castanera R."/>
            <person name="Culley D."/>
            <person name="Daum C."/>
            <person name="Ezra D."/>
            <person name="Gonzalez J."/>
            <person name="Henrissat B."/>
            <person name="Kuo A."/>
            <person name="Liang C."/>
            <person name="Lipzen A."/>
            <person name="Lutzoni F."/>
            <person name="Magnuson J."/>
            <person name="Mondo S."/>
            <person name="Nolan M."/>
            <person name="Ohm R."/>
            <person name="Pangilinan J."/>
            <person name="Park H.-J."/>
            <person name="Ramirez L."/>
            <person name="Alfaro M."/>
            <person name="Sun H."/>
            <person name="Tritt A."/>
            <person name="Yoshinaga Y."/>
            <person name="Zwiers L.-H."/>
            <person name="Turgeon B."/>
            <person name="Goodwin S."/>
            <person name="Spatafora J."/>
            <person name="Crous P."/>
            <person name="Grigoriev I."/>
        </authorList>
    </citation>
    <scope>NUCLEOTIDE SEQUENCE</scope>
    <source>
        <strain evidence="14">CBS 269.34</strain>
    </source>
</reference>
<evidence type="ECO:0000313" key="14">
    <source>
        <dbReference type="EMBL" id="KAF2498566.1"/>
    </source>
</evidence>
<comment type="subcellular location">
    <subcellularLocation>
        <location evidence="3">Secreted</location>
        <location evidence="3">Extracellular space</location>
    </subcellularLocation>
</comment>
<evidence type="ECO:0000256" key="3">
    <source>
        <dbReference type="ARBA" id="ARBA00004239"/>
    </source>
</evidence>
<sequence length="591" mass="64160">MHFSIATIAAFIAVASALPAYNHVVHEKRDAAPAKWVKRSKMDGDVHLPVRVGLKQRNLHRGDEWLNEVSNPSSKKYGQHWSIEEINDAFAPSQESTDKVLEWLSAHGVVSVGKAPALHTLEFDMSVADIERLLKTEFFVYEHTETGKPHVACEEYSVPAHLREHIDIITPTLHFDSKPKSAAKKRYGVSKTYKDTDVQSCVDTISPDCLRALYNIPDVSSTKPCGENSFGVVEYSDNSYIPSDLDAFFTNYSKPAVGSYPELVSIDGGVIDDSNVTDFELHGESNLDFEYAIPLVYPQKVTLYQVGDGGFDPSNASFIKTKVVSTSWGQNEWELTPAYERSLCHEYMKLGLAGVSILFSTGDYGVAGSAISGDSCSNGTDRFQPDFPATCPYVTAVGATMVDPSIKDLASVLKNGGQPEIAINHTLSTPDGEIVSNVKSGGGFSDVFAIPDYQKDVVAKYFKNHKPTYSAAQYNNSGHARAIPDLSLNGAKYLTVIGGELTTSDGTSAATPVLAAMITLVNEARLSKGKKSLGFLNPAIYKNFDRFGKDVTVGANPGCDTEGFEAVEGWDPVTGLGTVDFEKMLQVLGEL</sequence>
<keyword evidence="5 11" id="KW-0645">Protease</keyword>
<dbReference type="InterPro" id="IPR036852">
    <property type="entry name" value="Peptidase_S8/S53_dom_sf"/>
</dbReference>
<proteinExistence type="predicted"/>
<feature type="chain" id="PRO_5025528381" description="tripeptidyl-peptidase II" evidence="12">
    <location>
        <begin position="18"/>
        <end position="591"/>
    </location>
</feature>
<evidence type="ECO:0000256" key="8">
    <source>
        <dbReference type="ARBA" id="ARBA00022825"/>
    </source>
</evidence>
<evidence type="ECO:0000256" key="11">
    <source>
        <dbReference type="PROSITE-ProRule" id="PRU01032"/>
    </source>
</evidence>
<evidence type="ECO:0000256" key="12">
    <source>
        <dbReference type="SAM" id="SignalP"/>
    </source>
</evidence>
<dbReference type="InterPro" id="IPR050819">
    <property type="entry name" value="Tripeptidyl-peptidase_I"/>
</dbReference>
<keyword evidence="6 11" id="KW-0479">Metal-binding</keyword>
<accession>A0A6A6R236</accession>
<dbReference type="SUPFAM" id="SSF52743">
    <property type="entry name" value="Subtilisin-like"/>
    <property type="match status" value="1"/>
</dbReference>
<keyword evidence="10" id="KW-0865">Zymogen</keyword>
<dbReference type="Pfam" id="PF09286">
    <property type="entry name" value="Pro-kuma_activ"/>
    <property type="match status" value="1"/>
</dbReference>
<keyword evidence="8 11" id="KW-0720">Serine protease</keyword>
<evidence type="ECO:0000256" key="6">
    <source>
        <dbReference type="ARBA" id="ARBA00022723"/>
    </source>
</evidence>
<dbReference type="PANTHER" id="PTHR14218:SF19">
    <property type="entry name" value="SERINE PROTEASE AORO, PUTATIVE (AFU_ORTHOLOGUE AFUA_6G10250)-RELATED"/>
    <property type="match status" value="1"/>
</dbReference>
<evidence type="ECO:0000256" key="9">
    <source>
        <dbReference type="ARBA" id="ARBA00022837"/>
    </source>
</evidence>
<dbReference type="PANTHER" id="PTHR14218">
    <property type="entry name" value="PROTEASE S8 TRIPEPTIDYL PEPTIDASE I CLN2"/>
    <property type="match status" value="1"/>
</dbReference>
<dbReference type="GO" id="GO:0005576">
    <property type="term" value="C:extracellular region"/>
    <property type="evidence" value="ECO:0007669"/>
    <property type="project" value="UniProtKB-SubCell"/>
</dbReference>
<keyword evidence="12" id="KW-0732">Signal</keyword>
<name>A0A6A6R236_9PEZI</name>
<dbReference type="GO" id="GO:0004252">
    <property type="term" value="F:serine-type endopeptidase activity"/>
    <property type="evidence" value="ECO:0007669"/>
    <property type="project" value="UniProtKB-UniRule"/>
</dbReference>
<keyword evidence="15" id="KW-1185">Reference proteome</keyword>
<organism evidence="14 15">
    <name type="scientific">Lophium mytilinum</name>
    <dbReference type="NCBI Taxonomy" id="390894"/>
    <lineage>
        <taxon>Eukaryota</taxon>
        <taxon>Fungi</taxon>
        <taxon>Dikarya</taxon>
        <taxon>Ascomycota</taxon>
        <taxon>Pezizomycotina</taxon>
        <taxon>Dothideomycetes</taxon>
        <taxon>Pleosporomycetidae</taxon>
        <taxon>Mytilinidiales</taxon>
        <taxon>Mytilinidiaceae</taxon>
        <taxon>Lophium</taxon>
    </lineage>
</organism>
<evidence type="ECO:0000256" key="2">
    <source>
        <dbReference type="ARBA" id="ARBA00002451"/>
    </source>
</evidence>
<evidence type="ECO:0000256" key="5">
    <source>
        <dbReference type="ARBA" id="ARBA00022670"/>
    </source>
</evidence>
<feature type="active site" description="Charge relay system" evidence="11">
    <location>
        <position position="284"/>
    </location>
</feature>
<dbReference type="EMBL" id="MU004185">
    <property type="protein sequence ID" value="KAF2498566.1"/>
    <property type="molecule type" value="Genomic_DNA"/>
</dbReference>
<dbReference type="Gene3D" id="3.40.50.200">
    <property type="entry name" value="Peptidase S8/S53 domain"/>
    <property type="match status" value="1"/>
</dbReference>
<evidence type="ECO:0000256" key="7">
    <source>
        <dbReference type="ARBA" id="ARBA00022801"/>
    </source>
</evidence>
<dbReference type="InterPro" id="IPR000209">
    <property type="entry name" value="Peptidase_S8/S53_dom"/>
</dbReference>
<keyword evidence="9 11" id="KW-0106">Calcium</keyword>
<dbReference type="Pfam" id="PF00082">
    <property type="entry name" value="Peptidase_S8"/>
    <property type="match status" value="1"/>
</dbReference>
<comment type="function">
    <text evidence="2">Secreted tripeptidyl-peptidase which degrades proteins at acidic pHs and is involved in virulence.</text>
</comment>
<feature type="active site" description="Charge relay system" evidence="11">
    <location>
        <position position="288"/>
    </location>
</feature>
<dbReference type="InterPro" id="IPR015366">
    <property type="entry name" value="S53_propep"/>
</dbReference>